<keyword evidence="4" id="KW-0597">Phosphoprotein</keyword>
<feature type="binding site" evidence="19">
    <location>
        <begin position="223"/>
        <end position="226"/>
    </location>
    <ligand>
        <name>substrate</name>
    </ligand>
</feature>
<comment type="catalytic activity">
    <reaction evidence="13">
        <text>N-(9Z-hexadecenoyl) ethanolamine + H2O = (9Z)-hexadecenoate + ethanolamine</text>
        <dbReference type="Rhea" id="RHEA:35563"/>
        <dbReference type="ChEBI" id="CHEBI:15377"/>
        <dbReference type="ChEBI" id="CHEBI:32372"/>
        <dbReference type="ChEBI" id="CHEBI:57603"/>
        <dbReference type="ChEBI" id="CHEBI:71465"/>
    </reaction>
    <physiologicalReaction direction="left-to-right" evidence="13">
        <dbReference type="Rhea" id="RHEA:35564"/>
    </physiologicalReaction>
</comment>
<organism evidence="21 22">
    <name type="scientific">Parastrongyloides trichosuri</name>
    <name type="common">Possum-specific nematode worm</name>
    <dbReference type="NCBI Taxonomy" id="131310"/>
    <lineage>
        <taxon>Eukaryota</taxon>
        <taxon>Metazoa</taxon>
        <taxon>Ecdysozoa</taxon>
        <taxon>Nematoda</taxon>
        <taxon>Chromadorea</taxon>
        <taxon>Rhabditida</taxon>
        <taxon>Tylenchina</taxon>
        <taxon>Panagrolaimomorpha</taxon>
        <taxon>Strongyloidoidea</taxon>
        <taxon>Strongyloididae</taxon>
        <taxon>Parastrongyloides</taxon>
    </lineage>
</organism>
<evidence type="ECO:0000256" key="8">
    <source>
        <dbReference type="ARBA" id="ARBA00047450"/>
    </source>
</evidence>
<feature type="binding site" evidence="19">
    <location>
        <position position="202"/>
    </location>
    <ligand>
        <name>substrate</name>
    </ligand>
</feature>
<dbReference type="GO" id="GO:0009062">
    <property type="term" value="P:fatty acid catabolic process"/>
    <property type="evidence" value="ECO:0007669"/>
    <property type="project" value="TreeGrafter"/>
</dbReference>
<evidence type="ECO:0000256" key="6">
    <source>
        <dbReference type="ARBA" id="ARBA00022963"/>
    </source>
</evidence>
<proteinExistence type="inferred from homology"/>
<dbReference type="InterPro" id="IPR036928">
    <property type="entry name" value="AS_sf"/>
</dbReference>
<dbReference type="Gene3D" id="3.90.1300.10">
    <property type="entry name" value="Amidase signature (AS) domain"/>
    <property type="match status" value="1"/>
</dbReference>
<dbReference type="FunFam" id="3.90.1300.10:FF:000001">
    <property type="entry name" value="Fatty-acid amide hydrolase 1"/>
    <property type="match status" value="1"/>
</dbReference>
<evidence type="ECO:0000256" key="11">
    <source>
        <dbReference type="ARBA" id="ARBA00050294"/>
    </source>
</evidence>
<comment type="catalytic activity">
    <reaction evidence="12">
        <text>N-(15Z-tetracosenoyl)-ethanolamine + H2O = (15Z)-tetracosenoate + ethanolamine</text>
        <dbReference type="Rhea" id="RHEA:63144"/>
        <dbReference type="ChEBI" id="CHEBI:15377"/>
        <dbReference type="ChEBI" id="CHEBI:32392"/>
        <dbReference type="ChEBI" id="CHEBI:57603"/>
        <dbReference type="ChEBI" id="CHEBI:146187"/>
    </reaction>
    <physiologicalReaction direction="left-to-right" evidence="12">
        <dbReference type="Rhea" id="RHEA:63145"/>
    </physiologicalReaction>
</comment>
<dbReference type="SUPFAM" id="SSF75304">
    <property type="entry name" value="Amidase signature (AS) enzymes"/>
    <property type="match status" value="1"/>
</dbReference>
<dbReference type="Pfam" id="PF01425">
    <property type="entry name" value="Amidase"/>
    <property type="match status" value="1"/>
</dbReference>
<feature type="active site" description="Acyl-ester intermediate" evidence="18">
    <location>
        <position position="226"/>
    </location>
</feature>
<comment type="catalytic activity">
    <reaction evidence="11">
        <text>N-(5Z,8Z,11Z,14Z-eicosatetraenoyl)-L-serine + H2O = (5Z,8Z,11Z,14Z)-eicosatetraenoate + L-serine</text>
        <dbReference type="Rhea" id="RHEA:64116"/>
        <dbReference type="ChEBI" id="CHEBI:15377"/>
        <dbReference type="ChEBI" id="CHEBI:32395"/>
        <dbReference type="ChEBI" id="CHEBI:33384"/>
        <dbReference type="ChEBI" id="CHEBI:149697"/>
    </reaction>
    <physiologicalReaction direction="left-to-right" evidence="11">
        <dbReference type="Rhea" id="RHEA:64117"/>
    </physiologicalReaction>
</comment>
<dbReference type="InterPro" id="IPR052096">
    <property type="entry name" value="Endocannabinoid_amidase"/>
</dbReference>
<comment type="catalytic activity">
    <reaction evidence="15">
        <text>N-docosanoyl-ethanolamine + H2O = docosanoate + ethanolamine</text>
        <dbReference type="Rhea" id="RHEA:63128"/>
        <dbReference type="ChEBI" id="CHEBI:15377"/>
        <dbReference type="ChEBI" id="CHEBI:23858"/>
        <dbReference type="ChEBI" id="CHEBI:57603"/>
        <dbReference type="ChEBI" id="CHEBI:146186"/>
    </reaction>
    <physiologicalReaction direction="left-to-right" evidence="15">
        <dbReference type="Rhea" id="RHEA:63129"/>
    </physiologicalReaction>
</comment>
<evidence type="ECO:0000256" key="3">
    <source>
        <dbReference type="ARBA" id="ARBA00012112"/>
    </source>
</evidence>
<evidence type="ECO:0000256" key="10">
    <source>
        <dbReference type="ARBA" id="ARBA00048606"/>
    </source>
</evidence>
<sequence length="571" mass="63930">MGLLLSMMLPHRSERRMIDEFNNERFRKMKMLKEECEEAINNNPEVHKLLDSIDYNTLKEYLIEGHVTPMNVFNHFQKKAITVNEDLNCLCEIIERSKEIAIYLTDKYHTVEKRKNLPLYGIPVSIKECELVKGCRNTRGYAFNLNNVSTKDGMVMKVLLDAGAMPFVTTNVPQSLLTFSCSNPIYGVTKNPFNESLTPGGSSGGEAALIAANGSILGIGGDVGGSIRIPAVYSGICGIKPSHLRFCSYPAAGSVPGRPLINASAGPMSKYVDGLVDTCRVFFNASTRDLIREVDPYTVPVPWNEEQFQSRGKTINIGIYTYDGFFECLPAVERAVEDVGKSLQKFVDKENNVKYVIKTFIPPEIPEAFSAFLKAVSVDGGKYLINNFKNDIILPDYRKLLLLLDLPVWLRKCIGYIAWPFSKRFSILASSVPSNPSDLRETYEFIESYRYKFYETMKKDGVDALLLPPNGTHAMPHDMPLEMVPVMSYTGIFNLLDFAAGVISTSKVNETDIEALDYYPVRDKFNKYAKKIGKKGLGLPLGVQIAAPPYKEETVLRIMKDIETILNKSGI</sequence>
<evidence type="ECO:0000256" key="2">
    <source>
        <dbReference type="ARBA" id="ARBA00009199"/>
    </source>
</evidence>
<dbReference type="PROSITE" id="PS00571">
    <property type="entry name" value="AMIDASES"/>
    <property type="match status" value="1"/>
</dbReference>
<keyword evidence="7" id="KW-0443">Lipid metabolism</keyword>
<name>A0A0N4Z325_PARTI</name>
<evidence type="ECO:0000256" key="13">
    <source>
        <dbReference type="ARBA" id="ARBA00051346"/>
    </source>
</evidence>
<keyword evidence="6" id="KW-0442">Lipid degradation</keyword>
<comment type="catalytic activity">
    <reaction evidence="1">
        <text>(9Z)-octadecenamide + H2O = (9Z)-octadecenoate + NH4(+)</text>
        <dbReference type="Rhea" id="RHEA:26506"/>
        <dbReference type="ChEBI" id="CHEBI:15377"/>
        <dbReference type="ChEBI" id="CHEBI:28938"/>
        <dbReference type="ChEBI" id="CHEBI:30823"/>
        <dbReference type="ChEBI" id="CHEBI:116314"/>
        <dbReference type="EC" id="3.5.1.99"/>
    </reaction>
    <physiologicalReaction direction="left-to-right" evidence="1">
        <dbReference type="Rhea" id="RHEA:26507"/>
    </physiologicalReaction>
</comment>
<dbReference type="STRING" id="131310.A0A0N4Z325"/>
<evidence type="ECO:0000259" key="20">
    <source>
        <dbReference type="Pfam" id="PF01425"/>
    </source>
</evidence>
<comment type="catalytic activity">
    <reaction evidence="8">
        <text>(9Z)-octadecenoate + glycine = N-(9Z-octadecenoyl)glycine + H2O</text>
        <dbReference type="Rhea" id="RHEA:51316"/>
        <dbReference type="ChEBI" id="CHEBI:15377"/>
        <dbReference type="ChEBI" id="CHEBI:30823"/>
        <dbReference type="ChEBI" id="CHEBI:57305"/>
        <dbReference type="ChEBI" id="CHEBI:133992"/>
    </reaction>
    <physiologicalReaction direction="right-to-left" evidence="8">
        <dbReference type="Rhea" id="RHEA:51318"/>
    </physiologicalReaction>
</comment>
<comment type="catalytic activity">
    <reaction evidence="10">
        <text>N-(5Z,8Z,11Z,14Z-eicosatetraenoyl)-ethanolamine + H2O = ethanolamine + (5Z,8Z,11Z,14Z)-eicosatetraenoate</text>
        <dbReference type="Rhea" id="RHEA:26136"/>
        <dbReference type="ChEBI" id="CHEBI:2700"/>
        <dbReference type="ChEBI" id="CHEBI:15377"/>
        <dbReference type="ChEBI" id="CHEBI:32395"/>
        <dbReference type="ChEBI" id="CHEBI:57603"/>
        <dbReference type="EC" id="3.5.1.99"/>
    </reaction>
    <physiologicalReaction direction="left-to-right" evidence="10">
        <dbReference type="Rhea" id="RHEA:26137"/>
    </physiologicalReaction>
</comment>
<evidence type="ECO:0000313" key="22">
    <source>
        <dbReference type="WBParaSite" id="PTRK_0000130600.1"/>
    </source>
</evidence>
<evidence type="ECO:0000256" key="5">
    <source>
        <dbReference type="ARBA" id="ARBA00022801"/>
    </source>
</evidence>
<evidence type="ECO:0000256" key="15">
    <source>
        <dbReference type="ARBA" id="ARBA00052458"/>
    </source>
</evidence>
<evidence type="ECO:0000256" key="14">
    <source>
        <dbReference type="ARBA" id="ARBA00051454"/>
    </source>
</evidence>
<keyword evidence="5" id="KW-0378">Hydrolase</keyword>
<dbReference type="WBParaSite" id="PTRK_0000130600.1">
    <property type="protein sequence ID" value="PTRK_0000130600.1"/>
    <property type="gene ID" value="PTRK_0000130600"/>
</dbReference>
<feature type="active site" description="Charge relay system" evidence="18">
    <location>
        <position position="202"/>
    </location>
</feature>
<feature type="active site" description="Charge relay system" evidence="18">
    <location>
        <position position="127"/>
    </location>
</feature>
<dbReference type="InterPro" id="IPR020556">
    <property type="entry name" value="Amidase_CS"/>
</dbReference>
<evidence type="ECO:0000256" key="7">
    <source>
        <dbReference type="ARBA" id="ARBA00023098"/>
    </source>
</evidence>
<comment type="catalytic activity">
    <reaction evidence="16">
        <text>N-(5Z,8Z,11Z,14Z)-eicosatetraenoyl-glycine + H2O = (5Z,8Z,11Z,14Z)-eicosatetraenoate + glycine</text>
        <dbReference type="Rhea" id="RHEA:64108"/>
        <dbReference type="ChEBI" id="CHEBI:15377"/>
        <dbReference type="ChEBI" id="CHEBI:32395"/>
        <dbReference type="ChEBI" id="CHEBI:57305"/>
        <dbReference type="ChEBI" id="CHEBI:59002"/>
    </reaction>
    <physiologicalReaction direction="left-to-right" evidence="16">
        <dbReference type="Rhea" id="RHEA:64109"/>
    </physiologicalReaction>
</comment>
<accession>A0A0N4Z325</accession>
<dbReference type="PIRSF" id="PIRSF001221">
    <property type="entry name" value="Amidase_fungi"/>
    <property type="match status" value="1"/>
</dbReference>
<evidence type="ECO:0000256" key="16">
    <source>
        <dbReference type="ARBA" id="ARBA00052709"/>
    </source>
</evidence>
<evidence type="ECO:0000256" key="17">
    <source>
        <dbReference type="ARBA" id="ARBA00077216"/>
    </source>
</evidence>
<dbReference type="GO" id="GO:0017064">
    <property type="term" value="F:fatty acid amide hydrolase activity"/>
    <property type="evidence" value="ECO:0007669"/>
    <property type="project" value="UniProtKB-EC"/>
</dbReference>
<evidence type="ECO:0000256" key="19">
    <source>
        <dbReference type="PIRSR" id="PIRSR001221-2"/>
    </source>
</evidence>
<dbReference type="PANTHER" id="PTHR45847">
    <property type="entry name" value="FATTY ACID AMIDE HYDROLASE"/>
    <property type="match status" value="1"/>
</dbReference>
<dbReference type="Proteomes" id="UP000038045">
    <property type="component" value="Unplaced"/>
</dbReference>
<evidence type="ECO:0000256" key="4">
    <source>
        <dbReference type="ARBA" id="ARBA00022553"/>
    </source>
</evidence>
<dbReference type="PANTHER" id="PTHR45847:SF10">
    <property type="entry name" value="FATTY ACID AMIDE HYDROLASE 1"/>
    <property type="match status" value="1"/>
</dbReference>
<reference evidence="22" key="1">
    <citation type="submission" date="2017-02" db="UniProtKB">
        <authorList>
            <consortium name="WormBaseParasite"/>
        </authorList>
    </citation>
    <scope>IDENTIFICATION</scope>
</reference>
<evidence type="ECO:0000313" key="21">
    <source>
        <dbReference type="Proteomes" id="UP000038045"/>
    </source>
</evidence>
<evidence type="ECO:0000256" key="12">
    <source>
        <dbReference type="ARBA" id="ARBA00050992"/>
    </source>
</evidence>
<feature type="binding site" evidence="19">
    <location>
        <position position="176"/>
    </location>
    <ligand>
        <name>substrate</name>
    </ligand>
</feature>
<dbReference type="AlphaFoldDB" id="A0A0N4Z325"/>
<dbReference type="GO" id="GO:0004040">
    <property type="term" value="F:amidase activity"/>
    <property type="evidence" value="ECO:0007669"/>
    <property type="project" value="TreeGrafter"/>
</dbReference>
<evidence type="ECO:0000256" key="9">
    <source>
        <dbReference type="ARBA" id="ARBA00048052"/>
    </source>
</evidence>
<dbReference type="InterPro" id="IPR023631">
    <property type="entry name" value="Amidase_dom"/>
</dbReference>
<evidence type="ECO:0000256" key="1">
    <source>
        <dbReference type="ARBA" id="ARBA00000208"/>
    </source>
</evidence>
<dbReference type="EC" id="3.5.1.99" evidence="3"/>
<keyword evidence="21" id="KW-1185">Reference proteome</keyword>
<protein>
    <recommendedName>
        <fullName evidence="3">fatty acid amide hydrolase</fullName>
        <ecNumber evidence="3">3.5.1.99</ecNumber>
    </recommendedName>
    <alternativeName>
        <fullName evidence="17">Anandamide amidohydrolase 1</fullName>
    </alternativeName>
</protein>
<evidence type="ECO:0000256" key="18">
    <source>
        <dbReference type="PIRSR" id="PIRSR001221-1"/>
    </source>
</evidence>
<comment type="catalytic activity">
    <reaction evidence="14">
        <text>N-octadecanoyl ethanolamine + H2O = octadecanoate + ethanolamine</text>
        <dbReference type="Rhea" id="RHEA:63124"/>
        <dbReference type="ChEBI" id="CHEBI:15377"/>
        <dbReference type="ChEBI" id="CHEBI:25629"/>
        <dbReference type="ChEBI" id="CHEBI:57603"/>
        <dbReference type="ChEBI" id="CHEBI:85299"/>
    </reaction>
    <physiologicalReaction direction="left-to-right" evidence="14">
        <dbReference type="Rhea" id="RHEA:63125"/>
    </physiologicalReaction>
</comment>
<comment type="catalytic activity">
    <reaction evidence="9">
        <text>N-(9Z-octadecenoyl) ethanolamine + H2O = ethanolamine + (9Z)-octadecenoate</text>
        <dbReference type="Rhea" id="RHEA:45060"/>
        <dbReference type="ChEBI" id="CHEBI:15377"/>
        <dbReference type="ChEBI" id="CHEBI:30823"/>
        <dbReference type="ChEBI" id="CHEBI:57603"/>
        <dbReference type="ChEBI" id="CHEBI:71466"/>
    </reaction>
    <physiologicalReaction direction="left-to-right" evidence="9">
        <dbReference type="Rhea" id="RHEA:45061"/>
    </physiologicalReaction>
</comment>
<comment type="similarity">
    <text evidence="2">Belongs to the amidase family.</text>
</comment>
<feature type="domain" description="Amidase" evidence="20">
    <location>
        <begin position="74"/>
        <end position="556"/>
    </location>
</feature>